<dbReference type="AlphaFoldDB" id="A0A5C4L8K0"/>
<dbReference type="PANTHER" id="PTHR30154:SF34">
    <property type="entry name" value="TRANSCRIPTIONAL REGULATOR AZLB"/>
    <property type="match status" value="1"/>
</dbReference>
<dbReference type="OrthoDB" id="7856348at2"/>
<dbReference type="GO" id="GO:0043565">
    <property type="term" value="F:sequence-specific DNA binding"/>
    <property type="evidence" value="ECO:0007669"/>
    <property type="project" value="InterPro"/>
</dbReference>
<gene>
    <name evidence="5" type="ORF">FF100_34555</name>
</gene>
<evidence type="ECO:0000256" key="1">
    <source>
        <dbReference type="ARBA" id="ARBA00023015"/>
    </source>
</evidence>
<dbReference type="PANTHER" id="PTHR30154">
    <property type="entry name" value="LEUCINE-RESPONSIVE REGULATORY PROTEIN"/>
    <property type="match status" value="1"/>
</dbReference>
<evidence type="ECO:0000313" key="6">
    <source>
        <dbReference type="Proteomes" id="UP000305267"/>
    </source>
</evidence>
<evidence type="ECO:0000313" key="5">
    <source>
        <dbReference type="EMBL" id="TNC06439.1"/>
    </source>
</evidence>
<dbReference type="InterPro" id="IPR011008">
    <property type="entry name" value="Dimeric_a/b-barrel"/>
</dbReference>
<dbReference type="GO" id="GO:0005829">
    <property type="term" value="C:cytosol"/>
    <property type="evidence" value="ECO:0007669"/>
    <property type="project" value="TreeGrafter"/>
</dbReference>
<evidence type="ECO:0000259" key="4">
    <source>
        <dbReference type="PROSITE" id="PS50956"/>
    </source>
</evidence>
<dbReference type="Pfam" id="PF13412">
    <property type="entry name" value="HTH_24"/>
    <property type="match status" value="1"/>
</dbReference>
<feature type="domain" description="HTH asnC-type" evidence="4">
    <location>
        <begin position="7"/>
        <end position="68"/>
    </location>
</feature>
<comment type="caution">
    <text evidence="5">The sequence shown here is derived from an EMBL/GenBank/DDBJ whole genome shotgun (WGS) entry which is preliminary data.</text>
</comment>
<reference evidence="5 6" key="1">
    <citation type="submission" date="2019-06" db="EMBL/GenBank/DDBJ databases">
        <title>Genome of Methylobacterium sp. 17Sr1-39.</title>
        <authorList>
            <person name="Seo T."/>
        </authorList>
    </citation>
    <scope>NUCLEOTIDE SEQUENCE [LARGE SCALE GENOMIC DNA]</scope>
    <source>
        <strain evidence="5 6">17Sr1-39</strain>
    </source>
</reference>
<keyword evidence="3" id="KW-0804">Transcription</keyword>
<protein>
    <submittedName>
        <fullName evidence="5">Lrp/AsnC family transcriptional regulator</fullName>
    </submittedName>
</protein>
<dbReference type="InterPro" id="IPR019888">
    <property type="entry name" value="Tscrpt_reg_AsnC-like"/>
</dbReference>
<keyword evidence="1" id="KW-0805">Transcription regulation</keyword>
<proteinExistence type="predicted"/>
<dbReference type="SUPFAM" id="SSF54909">
    <property type="entry name" value="Dimeric alpha+beta barrel"/>
    <property type="match status" value="1"/>
</dbReference>
<dbReference type="Pfam" id="PF01037">
    <property type="entry name" value="AsnC_trans_reg"/>
    <property type="match status" value="1"/>
</dbReference>
<sequence length="153" mass="17563">MTETRTIDQFDRALLREVERNNLAPARILAERIGLSESAVMRRLRRLRQTGVIVADRSVIDPAVLGAPLLLHVLVSFERETLELLDTFIRTLRQYQEVKAAWYVTGEADFVIVLRLASMSAYDEFVREVFHNDPNIKSFRSIVAIREVIPAIL</sequence>
<dbReference type="InterPro" id="IPR019887">
    <property type="entry name" value="Tscrpt_reg_AsnC/Lrp_C"/>
</dbReference>
<dbReference type="SMART" id="SM00344">
    <property type="entry name" value="HTH_ASNC"/>
    <property type="match status" value="1"/>
</dbReference>
<dbReference type="EMBL" id="VDDA01000049">
    <property type="protein sequence ID" value="TNC06439.1"/>
    <property type="molecule type" value="Genomic_DNA"/>
</dbReference>
<dbReference type="InterPro" id="IPR036390">
    <property type="entry name" value="WH_DNA-bd_sf"/>
</dbReference>
<accession>A0A5C4L8K0</accession>
<dbReference type="Gene3D" id="3.30.70.920">
    <property type="match status" value="1"/>
</dbReference>
<dbReference type="Gene3D" id="1.10.10.10">
    <property type="entry name" value="Winged helix-like DNA-binding domain superfamily/Winged helix DNA-binding domain"/>
    <property type="match status" value="1"/>
</dbReference>
<dbReference type="InterPro" id="IPR036388">
    <property type="entry name" value="WH-like_DNA-bd_sf"/>
</dbReference>
<dbReference type="GO" id="GO:0043200">
    <property type="term" value="P:response to amino acid"/>
    <property type="evidence" value="ECO:0007669"/>
    <property type="project" value="TreeGrafter"/>
</dbReference>
<keyword evidence="6" id="KW-1185">Reference proteome</keyword>
<evidence type="ECO:0000256" key="3">
    <source>
        <dbReference type="ARBA" id="ARBA00023163"/>
    </source>
</evidence>
<dbReference type="PROSITE" id="PS50956">
    <property type="entry name" value="HTH_ASNC_2"/>
    <property type="match status" value="1"/>
</dbReference>
<dbReference type="PRINTS" id="PR00033">
    <property type="entry name" value="HTHASNC"/>
</dbReference>
<name>A0A5C4L8K0_9HYPH</name>
<keyword evidence="2" id="KW-0238">DNA-binding</keyword>
<organism evidence="5 6">
    <name type="scientific">Methylobacterium terricola</name>
    <dbReference type="NCBI Taxonomy" id="2583531"/>
    <lineage>
        <taxon>Bacteria</taxon>
        <taxon>Pseudomonadati</taxon>
        <taxon>Pseudomonadota</taxon>
        <taxon>Alphaproteobacteria</taxon>
        <taxon>Hyphomicrobiales</taxon>
        <taxon>Methylobacteriaceae</taxon>
        <taxon>Methylobacterium</taxon>
    </lineage>
</organism>
<dbReference type="Proteomes" id="UP000305267">
    <property type="component" value="Unassembled WGS sequence"/>
</dbReference>
<dbReference type="SUPFAM" id="SSF46785">
    <property type="entry name" value="Winged helix' DNA-binding domain"/>
    <property type="match status" value="1"/>
</dbReference>
<dbReference type="InterPro" id="IPR000485">
    <property type="entry name" value="AsnC-type_HTH_dom"/>
</dbReference>
<evidence type="ECO:0000256" key="2">
    <source>
        <dbReference type="ARBA" id="ARBA00023125"/>
    </source>
</evidence>